<dbReference type="Pfam" id="PF13561">
    <property type="entry name" value="adh_short_C2"/>
    <property type="match status" value="1"/>
</dbReference>
<keyword evidence="2" id="KW-0560">Oxidoreductase</keyword>
<dbReference type="GO" id="GO:0008206">
    <property type="term" value="P:bile acid metabolic process"/>
    <property type="evidence" value="ECO:0007669"/>
    <property type="project" value="UniProtKB-ARBA"/>
</dbReference>
<dbReference type="GO" id="GO:0016491">
    <property type="term" value="F:oxidoreductase activity"/>
    <property type="evidence" value="ECO:0007669"/>
    <property type="project" value="UniProtKB-KW"/>
</dbReference>
<dbReference type="Proteomes" id="UP000187323">
    <property type="component" value="Unassembled WGS sequence"/>
</dbReference>
<evidence type="ECO:0000313" key="4">
    <source>
        <dbReference type="Proteomes" id="UP000187323"/>
    </source>
</evidence>
<dbReference type="InterPro" id="IPR036291">
    <property type="entry name" value="NAD(P)-bd_dom_sf"/>
</dbReference>
<gene>
    <name evidence="3" type="ORF">BSK47_03655</name>
</gene>
<dbReference type="PANTHER" id="PTHR24321">
    <property type="entry name" value="DEHYDROGENASES, SHORT CHAIN"/>
    <property type="match status" value="1"/>
</dbReference>
<comment type="similarity">
    <text evidence="1">Belongs to the short-chain dehydrogenases/reductases (SDR) family.</text>
</comment>
<comment type="caution">
    <text evidence="3">The sequence shown here is derived from an EMBL/GenBank/DDBJ whole genome shotgun (WGS) entry which is preliminary data.</text>
</comment>
<evidence type="ECO:0000256" key="2">
    <source>
        <dbReference type="ARBA" id="ARBA00023002"/>
    </source>
</evidence>
<reference evidence="3 4" key="1">
    <citation type="submission" date="2016-10" db="EMBL/GenBank/DDBJ databases">
        <title>Paenibacillus species isolates.</title>
        <authorList>
            <person name="Beno S.M."/>
        </authorList>
    </citation>
    <scope>NUCLEOTIDE SEQUENCE [LARGE SCALE GENOMIC DNA]</scope>
    <source>
        <strain evidence="3 4">FSL H7-0918</strain>
    </source>
</reference>
<protein>
    <submittedName>
        <fullName evidence="3">Short-chain dehydrogenase</fullName>
    </submittedName>
</protein>
<dbReference type="EMBL" id="MPTO01000003">
    <property type="protein sequence ID" value="OME23561.1"/>
    <property type="molecule type" value="Genomic_DNA"/>
</dbReference>
<name>A0AB36JKS7_9BACL</name>
<dbReference type="SUPFAM" id="SSF51735">
    <property type="entry name" value="NAD(P)-binding Rossmann-fold domains"/>
    <property type="match status" value="1"/>
</dbReference>
<sequence>MRLMNKTAIITGGAQGIGKAVCLEFANQGANVIIADIDEEKSKVLENEINKNGKRCAYIITDISNEVSIKQLVEQSIGHFGKIDILVNCAAKFIIKGLEASVEEWQEMFMTNVIGYALCAKYSAEQMKKSGQGSIVNIASTSGFIAQPEYLTYNTTKGALVNMVRCLALDLAPYNIRVNNVCPGTVWTENNAFHTGRQYNVDRHGADKHPEIGGKHVLNRVADPGEIAKAVLFLASDEASFITGENLMVDGGYTIV</sequence>
<dbReference type="FunFam" id="3.40.50.720:FF:000084">
    <property type="entry name" value="Short-chain dehydrogenase reductase"/>
    <property type="match status" value="1"/>
</dbReference>
<dbReference type="PROSITE" id="PS00061">
    <property type="entry name" value="ADH_SHORT"/>
    <property type="match status" value="1"/>
</dbReference>
<dbReference type="PRINTS" id="PR00081">
    <property type="entry name" value="GDHRDH"/>
</dbReference>
<dbReference type="InterPro" id="IPR002347">
    <property type="entry name" value="SDR_fam"/>
</dbReference>
<dbReference type="PRINTS" id="PR00080">
    <property type="entry name" value="SDRFAMILY"/>
</dbReference>
<evidence type="ECO:0000313" key="3">
    <source>
        <dbReference type="EMBL" id="OME23561.1"/>
    </source>
</evidence>
<proteinExistence type="inferred from homology"/>
<accession>A0AB36JKS7</accession>
<dbReference type="CDD" id="cd05233">
    <property type="entry name" value="SDR_c"/>
    <property type="match status" value="1"/>
</dbReference>
<dbReference type="NCBIfam" id="NF005559">
    <property type="entry name" value="PRK07231.1"/>
    <property type="match status" value="1"/>
</dbReference>
<evidence type="ECO:0000256" key="1">
    <source>
        <dbReference type="ARBA" id="ARBA00006484"/>
    </source>
</evidence>
<dbReference type="AlphaFoldDB" id="A0AB36JKS7"/>
<organism evidence="3 4">
    <name type="scientific">Paenibacillus odorifer</name>
    <dbReference type="NCBI Taxonomy" id="189426"/>
    <lineage>
        <taxon>Bacteria</taxon>
        <taxon>Bacillati</taxon>
        <taxon>Bacillota</taxon>
        <taxon>Bacilli</taxon>
        <taxon>Bacillales</taxon>
        <taxon>Paenibacillaceae</taxon>
        <taxon>Paenibacillus</taxon>
    </lineage>
</organism>
<dbReference type="PANTHER" id="PTHR24321:SF8">
    <property type="entry name" value="ESTRADIOL 17-BETA-DEHYDROGENASE 8-RELATED"/>
    <property type="match status" value="1"/>
</dbReference>
<dbReference type="InterPro" id="IPR020904">
    <property type="entry name" value="Sc_DH/Rdtase_CS"/>
</dbReference>
<dbReference type="Gene3D" id="3.40.50.720">
    <property type="entry name" value="NAD(P)-binding Rossmann-like Domain"/>
    <property type="match status" value="1"/>
</dbReference>